<evidence type="ECO:0000256" key="5">
    <source>
        <dbReference type="ARBA" id="ARBA00023136"/>
    </source>
</evidence>
<dbReference type="Pfam" id="PF07429">
    <property type="entry name" value="Glyco_transf_56"/>
    <property type="match status" value="1"/>
</dbReference>
<evidence type="ECO:0000256" key="4">
    <source>
        <dbReference type="ARBA" id="ARBA00022679"/>
    </source>
</evidence>
<evidence type="ECO:0000256" key="3">
    <source>
        <dbReference type="ARBA" id="ARBA00022676"/>
    </source>
</evidence>
<accession>A0A2D3NWX6</accession>
<evidence type="ECO:0000256" key="1">
    <source>
        <dbReference type="ARBA" id="ARBA00022475"/>
    </source>
</evidence>
<evidence type="ECO:0000313" key="7">
    <source>
        <dbReference type="Proteomes" id="UP000230056"/>
    </source>
</evidence>
<dbReference type="RefSeq" id="WP_100025215.1">
    <property type="nucleotide sequence ID" value="NZ_CP024699.1"/>
</dbReference>
<dbReference type="InterPro" id="IPR009993">
    <property type="entry name" value="WecF"/>
</dbReference>
<keyword evidence="3" id="KW-0328">Glycosyltransferase</keyword>
<dbReference type="Proteomes" id="UP000230056">
    <property type="component" value="Chromosome"/>
</dbReference>
<gene>
    <name evidence="6" type="ORF">CTM72_09350</name>
</gene>
<protein>
    <recommendedName>
        <fullName evidence="8">4-alpha-L-fucosyltransferase</fullName>
    </recommendedName>
</protein>
<dbReference type="AlphaFoldDB" id="A0A2D3NWX6"/>
<reference evidence="6 7" key="1">
    <citation type="submission" date="2017-11" db="EMBL/GenBank/DDBJ databases">
        <title>Genome sequencing of Fusobacterium periodonticum KCOM 1261.</title>
        <authorList>
            <person name="Kook J.-K."/>
            <person name="Park S.-N."/>
            <person name="Lim Y.K."/>
        </authorList>
    </citation>
    <scope>NUCLEOTIDE SEQUENCE [LARGE SCALE GENOMIC DNA]</scope>
    <source>
        <strain evidence="6 7">KCOM 1261</strain>
    </source>
</reference>
<proteinExistence type="predicted"/>
<keyword evidence="2" id="KW-0997">Cell inner membrane</keyword>
<evidence type="ECO:0008006" key="8">
    <source>
        <dbReference type="Google" id="ProtNLM"/>
    </source>
</evidence>
<keyword evidence="1" id="KW-1003">Cell membrane</keyword>
<evidence type="ECO:0000256" key="2">
    <source>
        <dbReference type="ARBA" id="ARBA00022519"/>
    </source>
</evidence>
<dbReference type="GO" id="GO:0008417">
    <property type="term" value="F:fucosyltransferase activity"/>
    <property type="evidence" value="ECO:0007669"/>
    <property type="project" value="InterPro"/>
</dbReference>
<sequence length="331" mass="39681">MKYLHIGPNSRIYIDCIKFIKESFDEKEHKFLYPKEKGKSLIENIFFIIKFTIYGLKAQKIFIHGLFNKKMIIFLYIFRNFLKKSYWIIWGGDLYSYNDRKGNSYFYNIEDYVKGNMKGYITHIKGDYELAKDFFFTEGKFYYSFFYPSNLYKKINLKRIEKNELWIQIGNSADPSNNHLEILEKLSKFKNMDIKLFCILSYGGNEEYNKKVIDKGIEIFNDKFHPILDFMKFDEYMKFLSSLDIAIFAHNRQQGFGNITSLLSMKKSVYIKETVTTYKTLKDMGIQIKSFDKFIDLEIFDNNILENNRKIIEKNFSEKKLKEQLKTIFES</sequence>
<evidence type="ECO:0000313" key="6">
    <source>
        <dbReference type="EMBL" id="ATV59898.1"/>
    </source>
</evidence>
<dbReference type="GO" id="GO:0009246">
    <property type="term" value="P:enterobacterial common antigen biosynthetic process"/>
    <property type="evidence" value="ECO:0007669"/>
    <property type="project" value="InterPro"/>
</dbReference>
<keyword evidence="4" id="KW-0808">Transferase</keyword>
<organism evidence="6 7">
    <name type="scientific">Fusobacterium pseudoperiodonticum</name>
    <dbReference type="NCBI Taxonomy" id="2663009"/>
    <lineage>
        <taxon>Bacteria</taxon>
        <taxon>Fusobacteriati</taxon>
        <taxon>Fusobacteriota</taxon>
        <taxon>Fusobacteriia</taxon>
        <taxon>Fusobacteriales</taxon>
        <taxon>Fusobacteriaceae</taxon>
        <taxon>Fusobacterium</taxon>
    </lineage>
</organism>
<name>A0A2D3NWX6_9FUSO</name>
<keyword evidence="5" id="KW-0472">Membrane</keyword>
<dbReference type="EMBL" id="CP024699">
    <property type="protein sequence ID" value="ATV59898.1"/>
    <property type="molecule type" value="Genomic_DNA"/>
</dbReference>